<evidence type="ECO:0000313" key="4">
    <source>
        <dbReference type="Proteomes" id="UP000279972"/>
    </source>
</evidence>
<gene>
    <name evidence="2" type="ORF">C1637_24720</name>
    <name evidence="1" type="ORF">EG342_08440</name>
</gene>
<dbReference type="EMBL" id="PPEH01000017">
    <property type="protein sequence ID" value="PNW10982.1"/>
    <property type="molecule type" value="Genomic_DNA"/>
</dbReference>
<dbReference type="RefSeq" id="WP_103294321.1">
    <property type="nucleotide sequence ID" value="NZ_CP033924.1"/>
</dbReference>
<proteinExistence type="predicted"/>
<dbReference type="OrthoDB" id="770076at2"/>
<name>A0A3G6RPP5_CHRLC</name>
<accession>A0A3G6RPP5</accession>
<evidence type="ECO:0000313" key="3">
    <source>
        <dbReference type="Proteomes" id="UP000236262"/>
    </source>
</evidence>
<dbReference type="AlphaFoldDB" id="A0A3G6RPP5"/>
<protein>
    <submittedName>
        <fullName evidence="2">Uncharacterized protein</fullName>
    </submittedName>
</protein>
<evidence type="ECO:0000313" key="1">
    <source>
        <dbReference type="EMBL" id="AZA81933.1"/>
    </source>
</evidence>
<dbReference type="Proteomes" id="UP000236262">
    <property type="component" value="Unassembled WGS sequence"/>
</dbReference>
<reference evidence="1 4" key="2">
    <citation type="submission" date="2018-11" db="EMBL/GenBank/DDBJ databases">
        <title>Proposal to divide the Flavobacteriaceae and reorganize its genera based on Amino Acid Identity values calculated from whole genome sequences.</title>
        <authorList>
            <person name="Nicholson A.C."/>
            <person name="Gulvik C.A."/>
            <person name="Whitney A.M."/>
            <person name="Humrighouse B.W."/>
            <person name="Bell M."/>
            <person name="Holmes B."/>
            <person name="Steigerwalt A.G."/>
            <person name="Villarma A."/>
            <person name="Sheth M."/>
            <person name="Batra D."/>
            <person name="Pryor J."/>
            <person name="Bernardet J.-F."/>
            <person name="Hugo C."/>
            <person name="Kampfer P."/>
            <person name="Newman J."/>
            <person name="McQuiston J.R."/>
        </authorList>
    </citation>
    <scope>NUCLEOTIDE SEQUENCE [LARGE SCALE GENOMIC DNA]</scope>
    <source>
        <strain evidence="1 4">KC_1864</strain>
    </source>
</reference>
<sequence length="182" mass="21122">MLQLKITLVLFSLFAICSSCQKDQSKEQLKIGFEKIQSKNSTLLFEKDPAKISLPFSFYQYFKDDYSESKYPSYEVSSSLIDFLKSKHYDGETYKSFVILSNDHFQYLVVDMSRGDSDYFILITTQNNKIIDYKEIGSIGDESPITFKIFPDFTVEKYKGNTEDATAFEKFKIDQKGKIIKL</sequence>
<reference evidence="2 3" key="1">
    <citation type="submission" date="2018-01" db="EMBL/GenBank/DDBJ databases">
        <title>Draft genome sequences of Chryseobacterium lactis NCTC11390, Chryseobacterium oncorhynchi 701B-08, and Chryseobacterium viscerum 687B-08.</title>
        <authorList>
            <person name="Jeong J.-J."/>
            <person name="Lee Y.J."/>
            <person name="Park B."/>
            <person name="Choi I.-G."/>
            <person name="Kim K.D."/>
        </authorList>
    </citation>
    <scope>NUCLEOTIDE SEQUENCE [LARGE SCALE GENOMIC DNA]</scope>
    <source>
        <strain evidence="2 3">NCTC11390</strain>
    </source>
</reference>
<dbReference type="KEGG" id="clac:EG342_08440"/>
<dbReference type="Proteomes" id="UP000279972">
    <property type="component" value="Chromosome"/>
</dbReference>
<organism evidence="2 3">
    <name type="scientific">Chryseobacterium lactis</name>
    <dbReference type="NCBI Taxonomy" id="1241981"/>
    <lineage>
        <taxon>Bacteria</taxon>
        <taxon>Pseudomonadati</taxon>
        <taxon>Bacteroidota</taxon>
        <taxon>Flavobacteriia</taxon>
        <taxon>Flavobacteriales</taxon>
        <taxon>Weeksellaceae</taxon>
        <taxon>Chryseobacterium group</taxon>
        <taxon>Chryseobacterium</taxon>
    </lineage>
</organism>
<dbReference type="EMBL" id="CP033924">
    <property type="protein sequence ID" value="AZA81933.1"/>
    <property type="molecule type" value="Genomic_DNA"/>
</dbReference>
<keyword evidence="4" id="KW-1185">Reference proteome</keyword>
<evidence type="ECO:0000313" key="2">
    <source>
        <dbReference type="EMBL" id="PNW10982.1"/>
    </source>
</evidence>